<sequence>MAAKPNDDDRQQALSPEKKKASEDQSAAAAEAGPAPDRDQIRQAERMLNRLQDMPGKALMPLYRERKVEKDW</sequence>
<comment type="caution">
    <text evidence="2">The sequence shown here is derived from an EMBL/GenBank/DDBJ whole genome shotgun (WGS) entry which is preliminary data.</text>
</comment>
<evidence type="ECO:0000313" key="2">
    <source>
        <dbReference type="EMBL" id="MBC8363001.1"/>
    </source>
</evidence>
<dbReference type="Proteomes" id="UP000603434">
    <property type="component" value="Unassembled WGS sequence"/>
</dbReference>
<reference evidence="2 3" key="1">
    <citation type="submission" date="2020-08" db="EMBL/GenBank/DDBJ databases">
        <title>Bridging the membrane lipid divide: bacteria of the FCB group superphylum have the potential to synthesize archaeal ether lipids.</title>
        <authorList>
            <person name="Villanueva L."/>
            <person name="Von Meijenfeldt F.A.B."/>
            <person name="Westbye A.B."/>
            <person name="Yadav S."/>
            <person name="Hopmans E.C."/>
            <person name="Dutilh B.E."/>
            <person name="Sinninghe Damste J.S."/>
        </authorList>
    </citation>
    <scope>NUCLEOTIDE SEQUENCE [LARGE SCALE GENOMIC DNA]</scope>
    <source>
        <strain evidence="2">NIOZ-UU30</strain>
    </source>
</reference>
<feature type="compositionally biased region" description="Basic and acidic residues" evidence="1">
    <location>
        <begin position="1"/>
        <end position="23"/>
    </location>
</feature>
<organism evidence="2 3">
    <name type="scientific">Candidatus Desulfatibia profunda</name>
    <dbReference type="NCBI Taxonomy" id="2841695"/>
    <lineage>
        <taxon>Bacteria</taxon>
        <taxon>Pseudomonadati</taxon>
        <taxon>Thermodesulfobacteriota</taxon>
        <taxon>Desulfobacteria</taxon>
        <taxon>Desulfobacterales</taxon>
        <taxon>Desulfobacterales incertae sedis</taxon>
        <taxon>Candidatus Desulfatibia</taxon>
    </lineage>
</organism>
<feature type="region of interest" description="Disordered" evidence="1">
    <location>
        <begin position="1"/>
        <end position="44"/>
    </location>
</feature>
<feature type="compositionally biased region" description="Low complexity" evidence="1">
    <location>
        <begin position="24"/>
        <end position="35"/>
    </location>
</feature>
<gene>
    <name evidence="2" type="ORF">H8E23_16575</name>
</gene>
<evidence type="ECO:0000256" key="1">
    <source>
        <dbReference type="SAM" id="MobiDB-lite"/>
    </source>
</evidence>
<name>A0A8J6NZE3_9BACT</name>
<dbReference type="EMBL" id="JACNJH010000244">
    <property type="protein sequence ID" value="MBC8363001.1"/>
    <property type="molecule type" value="Genomic_DNA"/>
</dbReference>
<proteinExistence type="predicted"/>
<accession>A0A8J6NZE3</accession>
<evidence type="ECO:0000313" key="3">
    <source>
        <dbReference type="Proteomes" id="UP000603434"/>
    </source>
</evidence>
<protein>
    <submittedName>
        <fullName evidence="2">Uncharacterized protein</fullName>
    </submittedName>
</protein>
<dbReference type="AlphaFoldDB" id="A0A8J6NZE3"/>